<evidence type="ECO:0000313" key="5">
    <source>
        <dbReference type="RefSeq" id="XP_030763225.1"/>
    </source>
</evidence>
<dbReference type="Pfam" id="PF00201">
    <property type="entry name" value="UDPGT"/>
    <property type="match status" value="1"/>
</dbReference>
<evidence type="ECO:0000256" key="1">
    <source>
        <dbReference type="ARBA" id="ARBA00009995"/>
    </source>
</evidence>
<keyword evidence="2" id="KW-0328">Glycosyltransferase</keyword>
<dbReference type="SUPFAM" id="SSF53756">
    <property type="entry name" value="UDP-Glycosyltransferase/glycogen phosphorylase"/>
    <property type="match status" value="1"/>
</dbReference>
<accession>A0A6J2YK25</accession>
<dbReference type="InParanoid" id="A0A6J2YK25"/>
<dbReference type="Gene3D" id="3.40.50.2000">
    <property type="entry name" value="Glycogen Phosphorylase B"/>
    <property type="match status" value="1"/>
</dbReference>
<keyword evidence="4" id="KW-1185">Reference proteome</keyword>
<evidence type="ECO:0000256" key="3">
    <source>
        <dbReference type="ARBA" id="ARBA00022679"/>
    </source>
</evidence>
<dbReference type="InterPro" id="IPR002213">
    <property type="entry name" value="UDP_glucos_trans"/>
</dbReference>
<name>A0A6J2YK25_SITOR</name>
<dbReference type="InterPro" id="IPR050271">
    <property type="entry name" value="UDP-glycosyltransferase"/>
</dbReference>
<dbReference type="AlphaFoldDB" id="A0A6J2YK25"/>
<reference evidence="5" key="1">
    <citation type="submission" date="2025-08" db="UniProtKB">
        <authorList>
            <consortium name="RefSeq"/>
        </authorList>
    </citation>
    <scope>IDENTIFICATION</scope>
    <source>
        <tissue evidence="5">Gonads</tissue>
    </source>
</reference>
<dbReference type="Proteomes" id="UP000504635">
    <property type="component" value="Unplaced"/>
</dbReference>
<dbReference type="OrthoDB" id="5835829at2759"/>
<evidence type="ECO:0000256" key="2">
    <source>
        <dbReference type="ARBA" id="ARBA00022676"/>
    </source>
</evidence>
<protein>
    <submittedName>
        <fullName evidence="5">UDP-glucuronosyltransferase 2B19-like</fullName>
    </submittedName>
</protein>
<sequence>MISCKCIKDCNAACSCRKAGLHCSVVCGSCQGRACSNSEIILEDPGDDEEIDSRLEELMTNENIEDVELNKNQMNTLGGYYEAPLIGICSLGAATNGLDAIGNVLNPVVTPDQNVPIGRSNFSFRDRLLSIFYSIWIRIYYHWHILPMEDKTVRKYLGNNLPYLGQIERNVSLLLLNRNQISHRIMPVVPGVIEFGGLNYNRAVQTLNPDLQDFLDKSNNGVIYFSLGAAIKLVDFLSPDQVQIFKSVFNKLPYNVLWKFENDTMESKPENIFVSKWLNQSVVLGMAT</sequence>
<dbReference type="KEGG" id="soy:115887853"/>
<gene>
    <name evidence="5" type="primary">LOC115887853</name>
</gene>
<dbReference type="GeneID" id="115887853"/>
<dbReference type="GO" id="GO:0008194">
    <property type="term" value="F:UDP-glycosyltransferase activity"/>
    <property type="evidence" value="ECO:0007669"/>
    <property type="project" value="InterPro"/>
</dbReference>
<dbReference type="RefSeq" id="XP_030763225.1">
    <property type="nucleotide sequence ID" value="XM_030907365.1"/>
</dbReference>
<evidence type="ECO:0000313" key="4">
    <source>
        <dbReference type="Proteomes" id="UP000504635"/>
    </source>
</evidence>
<keyword evidence="3" id="KW-0808">Transferase</keyword>
<comment type="similarity">
    <text evidence="1">Belongs to the UDP-glycosyltransferase family.</text>
</comment>
<proteinExistence type="inferred from homology"/>
<dbReference type="PANTHER" id="PTHR48043:SF159">
    <property type="entry name" value="EG:EG0003.4 PROTEIN-RELATED"/>
    <property type="match status" value="1"/>
</dbReference>
<organism evidence="4 5">
    <name type="scientific">Sitophilus oryzae</name>
    <name type="common">Rice weevil</name>
    <name type="synonym">Curculio oryzae</name>
    <dbReference type="NCBI Taxonomy" id="7048"/>
    <lineage>
        <taxon>Eukaryota</taxon>
        <taxon>Metazoa</taxon>
        <taxon>Ecdysozoa</taxon>
        <taxon>Arthropoda</taxon>
        <taxon>Hexapoda</taxon>
        <taxon>Insecta</taxon>
        <taxon>Pterygota</taxon>
        <taxon>Neoptera</taxon>
        <taxon>Endopterygota</taxon>
        <taxon>Coleoptera</taxon>
        <taxon>Polyphaga</taxon>
        <taxon>Cucujiformia</taxon>
        <taxon>Curculionidae</taxon>
        <taxon>Dryophthorinae</taxon>
        <taxon>Sitophilus</taxon>
    </lineage>
</organism>
<dbReference type="PANTHER" id="PTHR48043">
    <property type="entry name" value="EG:EG0003.4 PROTEIN-RELATED"/>
    <property type="match status" value="1"/>
</dbReference>